<evidence type="ECO:0000313" key="8">
    <source>
        <dbReference type="EMBL" id="PLC51048.1"/>
    </source>
</evidence>
<comment type="cofactor">
    <cofactor evidence="1">
        <name>FAD</name>
        <dbReference type="ChEBI" id="CHEBI:57692"/>
    </cofactor>
</comment>
<dbReference type="InterPro" id="IPR051169">
    <property type="entry name" value="NADH-Q_oxidoreductase"/>
</dbReference>
<dbReference type="PRINTS" id="PR00368">
    <property type="entry name" value="FADPNR"/>
</dbReference>
<evidence type="ECO:0000256" key="3">
    <source>
        <dbReference type="ARBA" id="ARBA00022630"/>
    </source>
</evidence>
<dbReference type="PANTHER" id="PTHR42913:SF3">
    <property type="entry name" value="64 KDA MITOCHONDRIAL NADH DEHYDROGENASE (EUROFUNG)"/>
    <property type="match status" value="1"/>
</dbReference>
<dbReference type="Proteomes" id="UP000234190">
    <property type="component" value="Unassembled WGS sequence"/>
</dbReference>
<keyword evidence="6" id="KW-0812">Transmembrane</keyword>
<accession>A0A2N4U7Q3</accession>
<evidence type="ECO:0000256" key="2">
    <source>
        <dbReference type="ARBA" id="ARBA00005272"/>
    </source>
</evidence>
<evidence type="ECO:0000256" key="4">
    <source>
        <dbReference type="ARBA" id="ARBA00022827"/>
    </source>
</evidence>
<feature type="domain" description="FAD/NAD(P)-binding" evidence="7">
    <location>
        <begin position="8"/>
        <end position="338"/>
    </location>
</feature>
<organism evidence="8 9">
    <name type="scientific">Pollutimonas subterranea</name>
    <dbReference type="NCBI Taxonomy" id="2045210"/>
    <lineage>
        <taxon>Bacteria</taxon>
        <taxon>Pseudomonadati</taxon>
        <taxon>Pseudomonadota</taxon>
        <taxon>Betaproteobacteria</taxon>
        <taxon>Burkholderiales</taxon>
        <taxon>Alcaligenaceae</taxon>
        <taxon>Pollutimonas</taxon>
    </lineage>
</organism>
<dbReference type="InterPro" id="IPR036188">
    <property type="entry name" value="FAD/NAD-bd_sf"/>
</dbReference>
<comment type="caution">
    <text evidence="8">The sequence shown here is derived from an EMBL/GenBank/DDBJ whole genome shotgun (WGS) entry which is preliminary data.</text>
</comment>
<name>A0A2N4U7Q3_9BURK</name>
<dbReference type="PANTHER" id="PTHR42913">
    <property type="entry name" value="APOPTOSIS-INDUCING FACTOR 1"/>
    <property type="match status" value="1"/>
</dbReference>
<keyword evidence="3" id="KW-0285">Flavoprotein</keyword>
<protein>
    <submittedName>
        <fullName evidence="8">FAD-dependent oxidoreductase</fullName>
    </submittedName>
</protein>
<gene>
    <name evidence="8" type="ORF">CR159_05500</name>
</gene>
<evidence type="ECO:0000313" key="9">
    <source>
        <dbReference type="Proteomes" id="UP000234190"/>
    </source>
</evidence>
<evidence type="ECO:0000256" key="1">
    <source>
        <dbReference type="ARBA" id="ARBA00001974"/>
    </source>
</evidence>
<dbReference type="Gene3D" id="3.50.50.100">
    <property type="match status" value="1"/>
</dbReference>
<keyword evidence="6" id="KW-0472">Membrane</keyword>
<comment type="similarity">
    <text evidence="2">Belongs to the NADH dehydrogenase family.</text>
</comment>
<evidence type="ECO:0000256" key="5">
    <source>
        <dbReference type="ARBA" id="ARBA00023002"/>
    </source>
</evidence>
<dbReference type="RefSeq" id="WP_102073000.1">
    <property type="nucleotide sequence ID" value="NZ_PDNW01000003.1"/>
</dbReference>
<sequence length="436" mass="47428">MTQVEAHRVVIIGGGAGGLELAAKLGQRFGPQHVFLVDKAGDHIWKPSLHEVAAGTLDIHREGLSYFMLAKDKGFTFIFGEVAHIDRDAGQIQLEPVLSDQQVEVFPARRLPYDTLVLAVGSKSNFFGTPGAAEFAIALDSTEEAERFRLRLLHELVTANQKKSDHDSYALNIGIVGGGATGVELAAELREACADAVFYGLNSLDPQKDIQITLLEGADRILSALSPKMSSAAQQLLVDRGISVRTSVRVARIEADALYDTNGVRYPVDLCVWAAGIEAPAFLKRLGLETNRINQLVVDGGLRSNDPAIFAMGDCAQVPWDGPGKFLPAKAQVAHQQAVFLLPIMAERIQGKEVQTRQFHFRDYGSLVSVGHSRGVGSLMGVLTGKNWFVQGLLARLMYMSLHLMHHLAILGFVRTASLALGRLLMKRGSPRVKLH</sequence>
<keyword evidence="5" id="KW-0560">Oxidoreductase</keyword>
<keyword evidence="6" id="KW-1133">Transmembrane helix</keyword>
<dbReference type="EMBL" id="PDNW01000003">
    <property type="protein sequence ID" value="PLC51048.1"/>
    <property type="molecule type" value="Genomic_DNA"/>
</dbReference>
<dbReference type="OrthoDB" id="9781621at2"/>
<evidence type="ECO:0000259" key="7">
    <source>
        <dbReference type="Pfam" id="PF07992"/>
    </source>
</evidence>
<dbReference type="Pfam" id="PF07992">
    <property type="entry name" value="Pyr_redox_2"/>
    <property type="match status" value="1"/>
</dbReference>
<dbReference type="GO" id="GO:0019646">
    <property type="term" value="P:aerobic electron transport chain"/>
    <property type="evidence" value="ECO:0007669"/>
    <property type="project" value="TreeGrafter"/>
</dbReference>
<dbReference type="PRINTS" id="PR00411">
    <property type="entry name" value="PNDRDTASEI"/>
</dbReference>
<proteinExistence type="inferred from homology"/>
<dbReference type="SUPFAM" id="SSF51905">
    <property type="entry name" value="FAD/NAD(P)-binding domain"/>
    <property type="match status" value="1"/>
</dbReference>
<keyword evidence="4" id="KW-0274">FAD</keyword>
<dbReference type="InterPro" id="IPR023753">
    <property type="entry name" value="FAD/NAD-binding_dom"/>
</dbReference>
<feature type="transmembrane region" description="Helical" evidence="6">
    <location>
        <begin position="404"/>
        <end position="426"/>
    </location>
</feature>
<evidence type="ECO:0000256" key="6">
    <source>
        <dbReference type="SAM" id="Phobius"/>
    </source>
</evidence>
<keyword evidence="9" id="KW-1185">Reference proteome</keyword>
<dbReference type="AlphaFoldDB" id="A0A2N4U7Q3"/>
<reference evidence="8 9" key="1">
    <citation type="submission" date="2017-10" db="EMBL/GenBank/DDBJ databases">
        <title>Two draft genome sequences of Pusillimonas sp. strains isolated from a nitrate- and radionuclide-contaminated groundwater in Russia.</title>
        <authorList>
            <person name="Grouzdev D.S."/>
            <person name="Tourova T.P."/>
            <person name="Goeva M.A."/>
            <person name="Babich T.L."/>
            <person name="Sokolova D.S."/>
            <person name="Abdullin R."/>
            <person name="Poltaraus A.B."/>
            <person name="Toshchakov S.V."/>
            <person name="Nazina T.N."/>
        </authorList>
    </citation>
    <scope>NUCLEOTIDE SEQUENCE [LARGE SCALE GENOMIC DNA]</scope>
    <source>
        <strain evidence="8 9">JR1/69-3-13</strain>
    </source>
</reference>
<dbReference type="GO" id="GO:0003955">
    <property type="term" value="F:NAD(P)H dehydrogenase (quinone) activity"/>
    <property type="evidence" value="ECO:0007669"/>
    <property type="project" value="TreeGrafter"/>
</dbReference>